<reference evidence="2 3" key="1">
    <citation type="submission" date="2022-04" db="EMBL/GenBank/DDBJ databases">
        <title>Leucobacter sp. isolated from rhizosphere of garlic.</title>
        <authorList>
            <person name="Won M."/>
            <person name="Lee C.-M."/>
            <person name="Woen H.-Y."/>
            <person name="Kwon S.-W."/>
        </authorList>
    </citation>
    <scope>NUCLEOTIDE SEQUENCE [LARGE SCALE GENOMIC DNA]</scope>
    <source>
        <strain evidence="2 3">H21R-40</strain>
    </source>
</reference>
<protein>
    <recommendedName>
        <fullName evidence="4">ABC transporter ATP-binding protein</fullName>
    </recommendedName>
</protein>
<keyword evidence="3" id="KW-1185">Reference proteome</keyword>
<evidence type="ECO:0000313" key="3">
    <source>
        <dbReference type="Proteomes" id="UP000831786"/>
    </source>
</evidence>
<organism evidence="2 3">
    <name type="scientific">Leucobacter allii</name>
    <dbReference type="NCBI Taxonomy" id="2932247"/>
    <lineage>
        <taxon>Bacteria</taxon>
        <taxon>Bacillati</taxon>
        <taxon>Actinomycetota</taxon>
        <taxon>Actinomycetes</taxon>
        <taxon>Micrococcales</taxon>
        <taxon>Microbacteriaceae</taxon>
        <taxon>Leucobacter</taxon>
    </lineage>
</organism>
<proteinExistence type="predicted"/>
<evidence type="ECO:0000256" key="1">
    <source>
        <dbReference type="SAM" id="MobiDB-lite"/>
    </source>
</evidence>
<feature type="region of interest" description="Disordered" evidence="1">
    <location>
        <begin position="201"/>
        <end position="264"/>
    </location>
</feature>
<dbReference type="RefSeq" id="WP_244727216.1">
    <property type="nucleotide sequence ID" value="NZ_CP095045.1"/>
</dbReference>
<dbReference type="Proteomes" id="UP000831786">
    <property type="component" value="Chromosome"/>
</dbReference>
<evidence type="ECO:0000313" key="2">
    <source>
        <dbReference type="EMBL" id="UOQ56767.1"/>
    </source>
</evidence>
<accession>A0ABY4FJA4</accession>
<dbReference type="EMBL" id="CP095045">
    <property type="protein sequence ID" value="UOQ56767.1"/>
    <property type="molecule type" value="Genomic_DNA"/>
</dbReference>
<name>A0ABY4FJA4_9MICO</name>
<gene>
    <name evidence="2" type="ORF">MUN78_13995</name>
</gene>
<sequence length="264" mass="28030">MRIELREVTKGARARILAPTSAVVSSGEAVLVQAETEQRPTVLGLIASGRMRPDSGAVLVEDGDRLSGAAARRRLRRTSALVDAPTVSEPDRDVLAVGVVTEELMFAGRPANPITARRWMHEHGFEDLVGVPIGQVEPSRRIRMLCELAASRPGVRALVLVAPDRHGGRPRIWWRIAEELAGRGLAVLVIAGRASWEVLHGEGPDPAPAEVPASDHAELPAQVPTQIPPQRPAADSASRSHPLAGSPGSPESHEPLESSEGSAA</sequence>
<evidence type="ECO:0008006" key="4">
    <source>
        <dbReference type="Google" id="ProtNLM"/>
    </source>
</evidence>